<accession>A0ABU0XMD6</accession>
<evidence type="ECO:0000313" key="3">
    <source>
        <dbReference type="Proteomes" id="UP001230289"/>
    </source>
</evidence>
<dbReference type="EMBL" id="JAVFCB010000009">
    <property type="protein sequence ID" value="MDQ4215250.1"/>
    <property type="molecule type" value="Genomic_DNA"/>
</dbReference>
<proteinExistence type="predicted"/>
<gene>
    <name evidence="2" type="ORF">RBR11_15135</name>
</gene>
<keyword evidence="3" id="KW-1185">Reference proteome</keyword>
<feature type="transmembrane region" description="Helical" evidence="1">
    <location>
        <begin position="20"/>
        <end position="44"/>
    </location>
</feature>
<feature type="transmembrane region" description="Helical" evidence="1">
    <location>
        <begin position="126"/>
        <end position="148"/>
    </location>
</feature>
<protein>
    <submittedName>
        <fullName evidence="2">Uncharacterized protein</fullName>
    </submittedName>
</protein>
<keyword evidence="1" id="KW-0472">Membrane</keyword>
<feature type="transmembrane region" description="Helical" evidence="1">
    <location>
        <begin position="101"/>
        <end position="120"/>
    </location>
</feature>
<evidence type="ECO:0000256" key="1">
    <source>
        <dbReference type="SAM" id="Phobius"/>
    </source>
</evidence>
<reference evidence="2 3" key="1">
    <citation type="submission" date="2023-08" db="EMBL/GenBank/DDBJ databases">
        <title>Microbacterium sp. nov., isolated from a waste landfill.</title>
        <authorList>
            <person name="Wen W."/>
        </authorList>
    </citation>
    <scope>NUCLEOTIDE SEQUENCE [LARGE SCALE GENOMIC DNA]</scope>
    <source>
        <strain evidence="2 3">ASV81</strain>
    </source>
</reference>
<dbReference type="RefSeq" id="WP_308490204.1">
    <property type="nucleotide sequence ID" value="NZ_JAVFCB010000009.1"/>
</dbReference>
<name>A0ABU0XMD6_9MICO</name>
<keyword evidence="1" id="KW-0812">Transmembrane</keyword>
<feature type="transmembrane region" description="Helical" evidence="1">
    <location>
        <begin position="51"/>
        <end position="69"/>
    </location>
</feature>
<organism evidence="2 3">
    <name type="scientific">Microbacterium capsulatum</name>
    <dbReference type="NCBI Taxonomy" id="3041921"/>
    <lineage>
        <taxon>Bacteria</taxon>
        <taxon>Bacillati</taxon>
        <taxon>Actinomycetota</taxon>
        <taxon>Actinomycetes</taxon>
        <taxon>Micrococcales</taxon>
        <taxon>Microbacteriaceae</taxon>
        <taxon>Microbacterium</taxon>
    </lineage>
</organism>
<keyword evidence="1" id="KW-1133">Transmembrane helix</keyword>
<evidence type="ECO:0000313" key="2">
    <source>
        <dbReference type="EMBL" id="MDQ4215250.1"/>
    </source>
</evidence>
<dbReference type="Proteomes" id="UP001230289">
    <property type="component" value="Unassembled WGS sequence"/>
</dbReference>
<comment type="caution">
    <text evidence="2">The sequence shown here is derived from an EMBL/GenBank/DDBJ whole genome shotgun (WGS) entry which is preliminary data.</text>
</comment>
<sequence>MVDEQGSALYAGWLYRRWRIFHWFGVVCAIAAGILAFAGVLAEWSRSADRGGAVVSISPLLIGLMFFSAEKARNYRLWWGAEIATGGGTVPLQYRTRISDYALWAVPLCLAALSAAPFVVTGGLTTAQMGTTVVMLLYTVVALAVVMLRGDGLRRWARRVAATSGAVAIPYDSAQLVGRDRTLVASYARGVLTFDGCRVSVQQYPFGVPDERPALSSFPESMGQAEHARRFGCYPTLVLVGHEGTRLEVVLVNPHRFSPRYGGGRREVGAVLRLLDESQEM</sequence>